<dbReference type="GeneID" id="41902021"/>
<organismHost>
    <name type="scientific">Potamochoerus larvatus</name>
    <name type="common">Bushpig</name>
    <dbReference type="NCBI Taxonomy" id="273792"/>
</organismHost>
<organismHost>
    <name type="scientific">Phacochoerus aethiopicus</name>
    <name type="common">Warthog</name>
    <dbReference type="NCBI Taxonomy" id="85517"/>
</organismHost>
<organismHost>
    <name type="scientific">Ornithodoros</name>
    <name type="common">relapsing fever ticks</name>
    <dbReference type="NCBI Taxonomy" id="6937"/>
</organismHost>
<dbReference type="Proteomes" id="UP000117635">
    <property type="component" value="Segment"/>
</dbReference>
<evidence type="ECO:0000313" key="1">
    <source>
        <dbReference type="EMBL" id="AKM05538.1"/>
    </source>
</evidence>
<evidence type="ECO:0000313" key="2">
    <source>
        <dbReference type="Proteomes" id="UP000117635"/>
    </source>
</evidence>
<sequence length="43" mass="5185">MVAFKNIKKTLSFGQQQIVCRRPQIIFRVFCTIKYFFWSGQLL</sequence>
<accession>A0A1C6ZYU6</accession>
<proteinExistence type="predicted"/>
<name>A0A1C6ZYU6_ASF</name>
<dbReference type="RefSeq" id="YP_009703214.1">
    <property type="nucleotide sequence ID" value="NC_044947.1"/>
</dbReference>
<dbReference type="EMBL" id="KM102979">
    <property type="protein sequence ID" value="AKM05538.1"/>
    <property type="molecule type" value="Genomic_DNA"/>
</dbReference>
<protein>
    <submittedName>
        <fullName evidence="1">ASFV26544 01960</fullName>
    </submittedName>
</protein>
<reference evidence="2" key="1">
    <citation type="submission" date="2014-07" db="EMBL/GenBank/DDBJ databases">
        <title>Complete genome sequence of African Swine Fever Virus strain 26544/OG10 isolated in Sardinia.</title>
        <authorList>
            <person name="Dei Giudici S."/>
            <person name="Bacciu D."/>
            <person name="Sanna G."/>
            <person name="Deligios M."/>
            <person name="Oggiano A."/>
        </authorList>
    </citation>
    <scope>NUCLEOTIDE SEQUENCE [LARGE SCALE GENOMIC DNA]</scope>
</reference>
<organismHost>
    <name type="scientific">Ornithodoros moubata</name>
    <name type="common">Soft tick</name>
    <name type="synonym">Argasid tick</name>
    <dbReference type="NCBI Taxonomy" id="6938"/>
</organismHost>
<organismHost>
    <name type="scientific">Phacochoerus africanus</name>
    <name type="common">Warthog</name>
    <dbReference type="NCBI Taxonomy" id="41426"/>
</organismHost>
<organismHost>
    <name type="scientific">Sus scrofa</name>
    <name type="common">Pig</name>
    <dbReference type="NCBI Taxonomy" id="9823"/>
</organismHost>
<organism evidence="1 2">
    <name type="scientific">African swine fever virus</name>
    <name type="common">ASFV</name>
    <dbReference type="NCBI Taxonomy" id="10497"/>
    <lineage>
        <taxon>Viruses</taxon>
        <taxon>Varidnaviria</taxon>
        <taxon>Bamfordvirae</taxon>
        <taxon>Nucleocytoviricota</taxon>
        <taxon>Pokkesviricetes</taxon>
        <taxon>Asfuvirales</taxon>
        <taxon>Asfarviridae</taxon>
        <taxon>Asfivirus</taxon>
        <taxon>Asfivirus haemorrhagiae</taxon>
    </lineage>
</organism>
<dbReference type="KEGG" id="vg:41902021"/>